<organism evidence="1">
    <name type="scientific">Caldilineaceae bacterium SB0662_bin_9</name>
    <dbReference type="NCBI Taxonomy" id="2605258"/>
    <lineage>
        <taxon>Bacteria</taxon>
        <taxon>Bacillati</taxon>
        <taxon>Chloroflexota</taxon>
        <taxon>Caldilineae</taxon>
        <taxon>Caldilineales</taxon>
        <taxon>Caldilineaceae</taxon>
    </lineage>
</organism>
<accession>A0A6B1DPK9</accession>
<protein>
    <submittedName>
        <fullName evidence="1">Uncharacterized protein</fullName>
    </submittedName>
</protein>
<proteinExistence type="predicted"/>
<dbReference type="EMBL" id="VXPY01000031">
    <property type="protein sequence ID" value="MYD89659.1"/>
    <property type="molecule type" value="Genomic_DNA"/>
</dbReference>
<name>A0A6B1DPK9_9CHLR</name>
<gene>
    <name evidence="1" type="ORF">F4Y08_04855</name>
</gene>
<evidence type="ECO:0000313" key="1">
    <source>
        <dbReference type="EMBL" id="MYD89659.1"/>
    </source>
</evidence>
<comment type="caution">
    <text evidence="1">The sequence shown here is derived from an EMBL/GenBank/DDBJ whole genome shotgun (WGS) entry which is preliminary data.</text>
</comment>
<dbReference type="AlphaFoldDB" id="A0A6B1DPK9"/>
<sequence length="66" mass="7025">MKKIKCGAVTFAKSVPLGPYAHAESNRCDMTVSQSAVAELQAPISPPEFLIGLDRATGRSGHRNVN</sequence>
<reference evidence="1" key="1">
    <citation type="submission" date="2019-09" db="EMBL/GenBank/DDBJ databases">
        <title>Characterisation of the sponge microbiome using genome-centric metagenomics.</title>
        <authorList>
            <person name="Engelberts J.P."/>
            <person name="Robbins S.J."/>
            <person name="De Goeij J.M."/>
            <person name="Aranda M."/>
            <person name="Bell S.C."/>
            <person name="Webster N.S."/>
        </authorList>
    </citation>
    <scope>NUCLEOTIDE SEQUENCE</scope>
    <source>
        <strain evidence="1">SB0662_bin_9</strain>
    </source>
</reference>